<dbReference type="CDD" id="cd15482">
    <property type="entry name" value="Sialidase_non-viral"/>
    <property type="match status" value="1"/>
</dbReference>
<dbReference type="Gene3D" id="2.130.10.10">
    <property type="entry name" value="YVTN repeat-like/Quinoprotein amine dehydrogenase"/>
    <property type="match status" value="1"/>
</dbReference>
<comment type="caution">
    <text evidence="1">The sequence shown here is derived from an EMBL/GenBank/DDBJ whole genome shotgun (WGS) entry which is preliminary data.</text>
</comment>
<reference evidence="2" key="1">
    <citation type="submission" date="2018-10" db="EMBL/GenBank/DDBJ databases">
        <authorList>
            <person name="Peiro R."/>
            <person name="Begona"/>
            <person name="Cbmso G."/>
            <person name="Lopez M."/>
            <person name="Gonzalez S."/>
            <person name="Sacristan E."/>
            <person name="Castillo E."/>
        </authorList>
    </citation>
    <scope>NUCLEOTIDE SEQUENCE [LARGE SCALE GENOMIC DNA]</scope>
</reference>
<accession>A0A3S4AZV6</accession>
<evidence type="ECO:0000313" key="1">
    <source>
        <dbReference type="EMBL" id="VCU08209.1"/>
    </source>
</evidence>
<protein>
    <recommendedName>
        <fullName evidence="3">Sialidase</fullName>
    </recommendedName>
</protein>
<dbReference type="InterPro" id="IPR015943">
    <property type="entry name" value="WD40/YVTN_repeat-like_dom_sf"/>
</dbReference>
<dbReference type="RefSeq" id="WP_129608908.1">
    <property type="nucleotide sequence ID" value="NZ_UWOC01000137.1"/>
</dbReference>
<name>A0A3S4AZV6_9BRAD</name>
<evidence type="ECO:0008006" key="3">
    <source>
        <dbReference type="Google" id="ProtNLM"/>
    </source>
</evidence>
<dbReference type="GO" id="GO:0010411">
    <property type="term" value="P:xyloglucan metabolic process"/>
    <property type="evidence" value="ECO:0007669"/>
    <property type="project" value="TreeGrafter"/>
</dbReference>
<dbReference type="InterPro" id="IPR052025">
    <property type="entry name" value="Xyloglucanase_GH74"/>
</dbReference>
<keyword evidence="2" id="KW-1185">Reference proteome</keyword>
<dbReference type="PANTHER" id="PTHR43739:SF5">
    <property type="entry name" value="EXO-ALPHA-SIALIDASE"/>
    <property type="match status" value="1"/>
</dbReference>
<dbReference type="AlphaFoldDB" id="A0A3S4AZV6"/>
<dbReference type="SUPFAM" id="SSF110296">
    <property type="entry name" value="Oligoxyloglucan reducing end-specific cellobiohydrolase"/>
    <property type="match status" value="1"/>
</dbReference>
<evidence type="ECO:0000313" key="2">
    <source>
        <dbReference type="Proteomes" id="UP000289200"/>
    </source>
</evidence>
<organism evidence="1 2">
    <name type="scientific">Rhodoplanes serenus</name>
    <dbReference type="NCBI Taxonomy" id="200615"/>
    <lineage>
        <taxon>Bacteria</taxon>
        <taxon>Pseudomonadati</taxon>
        <taxon>Pseudomonadota</taxon>
        <taxon>Alphaproteobacteria</taxon>
        <taxon>Hyphomicrobiales</taxon>
        <taxon>Nitrobacteraceae</taxon>
        <taxon>Rhodoplanes</taxon>
    </lineage>
</organism>
<dbReference type="PANTHER" id="PTHR43739">
    <property type="entry name" value="XYLOGLUCANASE (EUROFUNG)"/>
    <property type="match status" value="1"/>
</dbReference>
<proteinExistence type="predicted"/>
<sequence>MSHTQPSDTLLVSTRKGLFTVKRDGGGWDVAAVDFLGDNVTLTLTDPRDGRHYAALDHGHFGVKLHRSTAGGGFEEIATPTYPEKPEGHEEFDMWGRPLPWSTVRVWALAAGGADEPGTLWCGTLPGGLFKSTDHGASWQLVRSLWDHPLRQKWGGGGADLPGLHSICVDPRNARRLAIAVSTGGVWASEDGGDSWTLRGGGMRAEYMPPEQADDPIAQDVHCLVRCREAPERMWVQHHNGIFVSSDEGTSFTEIDKAGPSTFGFAVAVHPREPDTAWFVPEIKDEKRIPKDGRLVVTRTRDGGRSFDVLTEGLPQRHAYDVVYRHALALDDSGERLAIGSTTGGLWVSEDQGDRWTCVSHTLPPVYAVRFA</sequence>
<dbReference type="EMBL" id="UWOC01000137">
    <property type="protein sequence ID" value="VCU08209.1"/>
    <property type="molecule type" value="Genomic_DNA"/>
</dbReference>
<gene>
    <name evidence="1" type="ORF">RHODGE_RHODGE_02068</name>
</gene>
<dbReference type="OrthoDB" id="9764804at2"/>
<dbReference type="Proteomes" id="UP000289200">
    <property type="component" value="Unassembled WGS sequence"/>
</dbReference>